<dbReference type="PANTHER" id="PTHR43022">
    <property type="entry name" value="PROTEIN SMF"/>
    <property type="match status" value="1"/>
</dbReference>
<keyword evidence="5" id="KW-1185">Reference proteome</keyword>
<evidence type="ECO:0000313" key="4">
    <source>
        <dbReference type="EMBL" id="MBC5753049.1"/>
    </source>
</evidence>
<dbReference type="Proteomes" id="UP000621540">
    <property type="component" value="Unassembled WGS sequence"/>
</dbReference>
<name>A0ABR7I8F1_9FIRM</name>
<gene>
    <name evidence="4" type="primary">dprA</name>
    <name evidence="4" type="ORF">H8Z76_03240</name>
</gene>
<evidence type="ECO:0000259" key="2">
    <source>
        <dbReference type="Pfam" id="PF02481"/>
    </source>
</evidence>
<dbReference type="NCBIfam" id="TIGR00732">
    <property type="entry name" value="dprA"/>
    <property type="match status" value="1"/>
</dbReference>
<comment type="similarity">
    <text evidence="1">Belongs to the DprA/Smf family.</text>
</comment>
<protein>
    <submittedName>
        <fullName evidence="4">DNA-protecting protein DprA</fullName>
    </submittedName>
</protein>
<reference evidence="4 5" key="1">
    <citation type="submission" date="2020-08" db="EMBL/GenBank/DDBJ databases">
        <title>Genome public.</title>
        <authorList>
            <person name="Liu C."/>
            <person name="Sun Q."/>
        </authorList>
    </citation>
    <scope>NUCLEOTIDE SEQUENCE [LARGE SCALE GENOMIC DNA]</scope>
    <source>
        <strain evidence="4 5">BX0805</strain>
    </source>
</reference>
<feature type="domain" description="DprA winged helix" evidence="3">
    <location>
        <begin position="307"/>
        <end position="351"/>
    </location>
</feature>
<dbReference type="Gene3D" id="1.10.10.10">
    <property type="entry name" value="Winged helix-like DNA-binding domain superfamily/Winged helix DNA-binding domain"/>
    <property type="match status" value="1"/>
</dbReference>
<dbReference type="SUPFAM" id="SSF102405">
    <property type="entry name" value="MCP/YpsA-like"/>
    <property type="match status" value="1"/>
</dbReference>
<sequence length="361" mass="39656">MTDKRYDYWLNRLPGIGVQKRSILLADGRSAKDIFEMREEELLEIPFLMKQDVKRIMADRNTYDLKLSYEKLKSAGVDFITKEEKIFPARLGNIEGAPDALYVKGRLPVENVLSVAIVGARCCSEYGRAFAGEIAEALAAEGVIILSGMARGVDSAGHAGALRAGGETYAVLGCGVDVCYPPENAGLYEEIQNAGGLISEYAPGTPPFGAFFPARNRILSGMSDIVVVIEARERSGSLITADFAMEQGKDVYALPGRVTDRLSGGCNRLIKQGAGLVLSVEDFLKDLQIEAKSRRKVENFKKNLLEKPEMVVYSGLDFEPRSLDEIMKRTGMMLSEVSGALIGLQQKGKIKEVFKNYYVRS</sequence>
<comment type="caution">
    <text evidence="4">The sequence shown here is derived from an EMBL/GenBank/DDBJ whole genome shotgun (WGS) entry which is preliminary data.</text>
</comment>
<evidence type="ECO:0000313" key="5">
    <source>
        <dbReference type="Proteomes" id="UP000621540"/>
    </source>
</evidence>
<feature type="domain" description="Smf/DprA SLOG" evidence="2">
    <location>
        <begin position="79"/>
        <end position="287"/>
    </location>
</feature>
<evidence type="ECO:0000256" key="1">
    <source>
        <dbReference type="ARBA" id="ARBA00006525"/>
    </source>
</evidence>
<dbReference type="RefSeq" id="WP_186981669.1">
    <property type="nucleotide sequence ID" value="NZ_JACOQH010000002.1"/>
</dbReference>
<dbReference type="InterPro" id="IPR036388">
    <property type="entry name" value="WH-like_DNA-bd_sf"/>
</dbReference>
<dbReference type="InterPro" id="IPR057666">
    <property type="entry name" value="DrpA_SLOG"/>
</dbReference>
<dbReference type="EMBL" id="JACOQH010000002">
    <property type="protein sequence ID" value="MBC5753049.1"/>
    <property type="molecule type" value="Genomic_DNA"/>
</dbReference>
<evidence type="ECO:0000259" key="3">
    <source>
        <dbReference type="Pfam" id="PF17782"/>
    </source>
</evidence>
<organism evidence="4 5">
    <name type="scientific">Roseburia yibonii</name>
    <dbReference type="NCBI Taxonomy" id="2763063"/>
    <lineage>
        <taxon>Bacteria</taxon>
        <taxon>Bacillati</taxon>
        <taxon>Bacillota</taxon>
        <taxon>Clostridia</taxon>
        <taxon>Lachnospirales</taxon>
        <taxon>Lachnospiraceae</taxon>
        <taxon>Roseburia</taxon>
    </lineage>
</organism>
<proteinExistence type="inferred from homology"/>
<dbReference type="InterPro" id="IPR003488">
    <property type="entry name" value="DprA"/>
</dbReference>
<dbReference type="InterPro" id="IPR041614">
    <property type="entry name" value="DprA_WH"/>
</dbReference>
<dbReference type="Gene3D" id="3.40.50.450">
    <property type="match status" value="1"/>
</dbReference>
<dbReference type="Pfam" id="PF17782">
    <property type="entry name" value="WHD_DprA"/>
    <property type="match status" value="1"/>
</dbReference>
<dbReference type="Pfam" id="PF02481">
    <property type="entry name" value="DNA_processg_A"/>
    <property type="match status" value="1"/>
</dbReference>
<dbReference type="PANTHER" id="PTHR43022:SF1">
    <property type="entry name" value="PROTEIN SMF"/>
    <property type="match status" value="1"/>
</dbReference>
<accession>A0ABR7I8F1</accession>